<dbReference type="RefSeq" id="XP_007927571.1">
    <property type="nucleotide sequence ID" value="XM_007929380.1"/>
</dbReference>
<protein>
    <recommendedName>
        <fullName evidence="3">MYND-type zinc finger protein samB</fullName>
    </recommendedName>
</protein>
<dbReference type="OrthoDB" id="432970at2759"/>
<reference evidence="1 2" key="1">
    <citation type="journal article" date="2012" name="PLoS Pathog.">
        <title>Diverse lifestyles and strategies of plant pathogenesis encoded in the genomes of eighteen Dothideomycetes fungi.</title>
        <authorList>
            <person name="Ohm R.A."/>
            <person name="Feau N."/>
            <person name="Henrissat B."/>
            <person name="Schoch C.L."/>
            <person name="Horwitz B.A."/>
            <person name="Barry K.W."/>
            <person name="Condon B.J."/>
            <person name="Copeland A.C."/>
            <person name="Dhillon B."/>
            <person name="Glaser F."/>
            <person name="Hesse C.N."/>
            <person name="Kosti I."/>
            <person name="LaButti K."/>
            <person name="Lindquist E.A."/>
            <person name="Lucas S."/>
            <person name="Salamov A.A."/>
            <person name="Bradshaw R.E."/>
            <person name="Ciuffetti L."/>
            <person name="Hamelin R.C."/>
            <person name="Kema G.H.J."/>
            <person name="Lawrence C."/>
            <person name="Scott J.A."/>
            <person name="Spatafora J.W."/>
            <person name="Turgeon B.G."/>
            <person name="de Wit P.J.G.M."/>
            <person name="Zhong S."/>
            <person name="Goodwin S.B."/>
            <person name="Grigoriev I.V."/>
        </authorList>
    </citation>
    <scope>NUCLEOTIDE SEQUENCE [LARGE SCALE GENOMIC DNA]</scope>
    <source>
        <strain evidence="1 2">CIRAD86</strain>
    </source>
</reference>
<dbReference type="eggNOG" id="ENOG502SMB7">
    <property type="taxonomic scope" value="Eukaryota"/>
</dbReference>
<sequence>MADSAAISLAAMSLDDECNACAKPTPLPVLICFKCSEGKSPEGESTYTKYCSIRCRTAHQGQHAQHCKNQNIRRAIYRAGELLQSALYQMRLLAFDLKIDSVEKKDDVLYFKDGEYKGGKEFPFYAFPGDVVKDPGDAKALLSYSFCNDAPVFLNFLAEKALKGLARSIEQAELQISAQCKVRRIYPNGNVAPDIDMHSVMGIDGCDGESYIIDITGAQYGQFKAVMPLGSYVEQNNARVRTMYYAGGSRVSVVKDIKMKLEDPSSDPRCQIGLFKVATALNTTLEEWEARWQTSIGQLLLTDKTVFAKGKEELLYELGNAVDSALEEIFEVTDMKTALGWLLEPAGQEVQDPGAATDEEGRMTCIVSNKVEGSRLYKMWVAQGRADLQVSRPEEWKTTHEPNLAAGGTIRLALPSQWQGPA</sequence>
<evidence type="ECO:0000313" key="2">
    <source>
        <dbReference type="Proteomes" id="UP000016932"/>
    </source>
</evidence>
<dbReference type="KEGG" id="pfj:MYCFIDRAFT_197348"/>
<dbReference type="HOGENOM" id="CLU_650742_0_0_1"/>
<organism evidence="1 2">
    <name type="scientific">Pseudocercospora fijiensis (strain CIRAD86)</name>
    <name type="common">Black leaf streak disease fungus</name>
    <name type="synonym">Mycosphaerella fijiensis</name>
    <dbReference type="NCBI Taxonomy" id="383855"/>
    <lineage>
        <taxon>Eukaryota</taxon>
        <taxon>Fungi</taxon>
        <taxon>Dikarya</taxon>
        <taxon>Ascomycota</taxon>
        <taxon>Pezizomycotina</taxon>
        <taxon>Dothideomycetes</taxon>
        <taxon>Dothideomycetidae</taxon>
        <taxon>Mycosphaerellales</taxon>
        <taxon>Mycosphaerellaceae</taxon>
        <taxon>Pseudocercospora</taxon>
    </lineage>
</organism>
<dbReference type="AlphaFoldDB" id="M3AC58"/>
<dbReference type="VEuPathDB" id="FungiDB:MYCFIDRAFT_197348"/>
<dbReference type="EMBL" id="KB446559">
    <property type="protein sequence ID" value="EME82146.1"/>
    <property type="molecule type" value="Genomic_DNA"/>
</dbReference>
<accession>M3AC58</accession>
<name>M3AC58_PSEFD</name>
<dbReference type="GeneID" id="19335642"/>
<keyword evidence="2" id="KW-1185">Reference proteome</keyword>
<gene>
    <name evidence="1" type="ORF">MYCFIDRAFT_197348</name>
</gene>
<proteinExistence type="predicted"/>
<dbReference type="Proteomes" id="UP000016932">
    <property type="component" value="Unassembled WGS sequence"/>
</dbReference>
<evidence type="ECO:0008006" key="3">
    <source>
        <dbReference type="Google" id="ProtNLM"/>
    </source>
</evidence>
<evidence type="ECO:0000313" key="1">
    <source>
        <dbReference type="EMBL" id="EME82146.1"/>
    </source>
</evidence>